<dbReference type="Gene3D" id="2.60.120.10">
    <property type="entry name" value="Jelly Rolls"/>
    <property type="match status" value="1"/>
</dbReference>
<evidence type="ECO:0000256" key="3">
    <source>
        <dbReference type="ARBA" id="ARBA00023163"/>
    </source>
</evidence>
<dbReference type="PROSITE" id="PS00041">
    <property type="entry name" value="HTH_ARAC_FAMILY_1"/>
    <property type="match status" value="1"/>
</dbReference>
<dbReference type="Pfam" id="PF12833">
    <property type="entry name" value="HTH_18"/>
    <property type="match status" value="1"/>
</dbReference>
<keyword evidence="3" id="KW-0804">Transcription</keyword>
<dbReference type="AlphaFoldDB" id="A0A9D2DEN9"/>
<dbReference type="Proteomes" id="UP000824014">
    <property type="component" value="Unassembled WGS sequence"/>
</dbReference>
<protein>
    <submittedName>
        <fullName evidence="6">AraC family transcriptional regulator</fullName>
    </submittedName>
</protein>
<dbReference type="PROSITE" id="PS01124">
    <property type="entry name" value="HTH_ARAC_FAMILY_2"/>
    <property type="match status" value="1"/>
</dbReference>
<dbReference type="SUPFAM" id="SSF51182">
    <property type="entry name" value="RmlC-like cupins"/>
    <property type="match status" value="1"/>
</dbReference>
<dbReference type="InterPro" id="IPR011051">
    <property type="entry name" value="RmlC_Cupin_sf"/>
</dbReference>
<dbReference type="PANTHER" id="PTHR43280:SF2">
    <property type="entry name" value="HTH-TYPE TRANSCRIPTIONAL REGULATOR EXSA"/>
    <property type="match status" value="1"/>
</dbReference>
<evidence type="ECO:0000259" key="5">
    <source>
        <dbReference type="PROSITE" id="PS01124"/>
    </source>
</evidence>
<evidence type="ECO:0000313" key="7">
    <source>
        <dbReference type="Proteomes" id="UP000824014"/>
    </source>
</evidence>
<feature type="compositionally biased region" description="Basic and acidic residues" evidence="4">
    <location>
        <begin position="279"/>
        <end position="290"/>
    </location>
</feature>
<keyword evidence="1" id="KW-0805">Transcription regulation</keyword>
<dbReference type="Gene3D" id="1.10.10.60">
    <property type="entry name" value="Homeodomain-like"/>
    <property type="match status" value="2"/>
</dbReference>
<reference evidence="6" key="1">
    <citation type="journal article" date="2021" name="PeerJ">
        <title>Extensive microbial diversity within the chicken gut microbiome revealed by metagenomics and culture.</title>
        <authorList>
            <person name="Gilroy R."/>
            <person name="Ravi A."/>
            <person name="Getino M."/>
            <person name="Pursley I."/>
            <person name="Horton D.L."/>
            <person name="Alikhan N.F."/>
            <person name="Baker D."/>
            <person name="Gharbi K."/>
            <person name="Hall N."/>
            <person name="Watson M."/>
            <person name="Adriaenssens E.M."/>
            <person name="Foster-Nyarko E."/>
            <person name="Jarju S."/>
            <person name="Secka A."/>
            <person name="Antonio M."/>
            <person name="Oren A."/>
            <person name="Chaudhuri R.R."/>
            <person name="La Ragione R."/>
            <person name="Hildebrand F."/>
            <person name="Pallen M.J."/>
        </authorList>
    </citation>
    <scope>NUCLEOTIDE SEQUENCE</scope>
    <source>
        <strain evidence="6">ChiHjej11B10-19426</strain>
    </source>
</reference>
<evidence type="ECO:0000256" key="2">
    <source>
        <dbReference type="ARBA" id="ARBA00023125"/>
    </source>
</evidence>
<dbReference type="InterPro" id="IPR014710">
    <property type="entry name" value="RmlC-like_jellyroll"/>
</dbReference>
<reference evidence="6" key="2">
    <citation type="submission" date="2021-04" db="EMBL/GenBank/DDBJ databases">
        <authorList>
            <person name="Gilroy R."/>
        </authorList>
    </citation>
    <scope>NUCLEOTIDE SEQUENCE</scope>
    <source>
        <strain evidence="6">ChiHjej11B10-19426</strain>
    </source>
</reference>
<evidence type="ECO:0000313" key="6">
    <source>
        <dbReference type="EMBL" id="HIZ15581.1"/>
    </source>
</evidence>
<evidence type="ECO:0000256" key="1">
    <source>
        <dbReference type="ARBA" id="ARBA00023015"/>
    </source>
</evidence>
<keyword evidence="2" id="KW-0238">DNA-binding</keyword>
<accession>A0A9D2DEN9</accession>
<dbReference type="InterPro" id="IPR009057">
    <property type="entry name" value="Homeodomain-like_sf"/>
</dbReference>
<feature type="domain" description="HTH araC/xylS-type" evidence="5">
    <location>
        <begin position="173"/>
        <end position="273"/>
    </location>
</feature>
<proteinExistence type="predicted"/>
<evidence type="ECO:0000256" key="4">
    <source>
        <dbReference type="SAM" id="MobiDB-lite"/>
    </source>
</evidence>
<dbReference type="EMBL" id="DXCC01000022">
    <property type="protein sequence ID" value="HIZ15581.1"/>
    <property type="molecule type" value="Genomic_DNA"/>
</dbReference>
<dbReference type="SUPFAM" id="SSF46689">
    <property type="entry name" value="Homeodomain-like"/>
    <property type="match status" value="1"/>
</dbReference>
<dbReference type="PANTHER" id="PTHR43280">
    <property type="entry name" value="ARAC-FAMILY TRANSCRIPTIONAL REGULATOR"/>
    <property type="match status" value="1"/>
</dbReference>
<organism evidence="6 7">
    <name type="scientific">Candidatus Tidjanibacter faecipullorum</name>
    <dbReference type="NCBI Taxonomy" id="2838766"/>
    <lineage>
        <taxon>Bacteria</taxon>
        <taxon>Pseudomonadati</taxon>
        <taxon>Bacteroidota</taxon>
        <taxon>Bacteroidia</taxon>
        <taxon>Bacteroidales</taxon>
        <taxon>Rikenellaceae</taxon>
        <taxon>Tidjanibacter</taxon>
    </lineage>
</organism>
<feature type="region of interest" description="Disordered" evidence="4">
    <location>
        <begin position="276"/>
        <end position="298"/>
    </location>
</feature>
<dbReference type="GO" id="GO:0043565">
    <property type="term" value="F:sequence-specific DNA binding"/>
    <property type="evidence" value="ECO:0007669"/>
    <property type="project" value="InterPro"/>
</dbReference>
<comment type="caution">
    <text evidence="6">The sequence shown here is derived from an EMBL/GenBank/DDBJ whole genome shotgun (WGS) entry which is preliminary data.</text>
</comment>
<dbReference type="SMART" id="SM00342">
    <property type="entry name" value="HTH_ARAC"/>
    <property type="match status" value="1"/>
</dbReference>
<dbReference type="InterPro" id="IPR018060">
    <property type="entry name" value="HTH_AraC"/>
</dbReference>
<sequence length="298" mass="34309">MWKEHLGHRTEILIREHEVFPIEEHSHAFFELAYVVEGTGHFRSYGPDGQCHETRYGARELFLIPPDRVHCFVIATRSRYVFLRFTEGYAADRLGVYAEHALRSVGASLRIPFREGDEALMDGQMALIAGEAERTGGYADFLLQQWLDCVIALVARNVPDAGGADGRMADREVELLQYVRSNIRFPERLRVEALCRVFRLSPNYLGRYFRTHFQESLQHYIVRTRMAESERLVAETELSIKEIACRMGYTDASYLVKRFRAAYGCSPALYRRRLQAAGRRPERTGTRPEAAHPCQNCD</sequence>
<name>A0A9D2DEN9_9BACT</name>
<dbReference type="InterPro" id="IPR018062">
    <property type="entry name" value="HTH_AraC-typ_CS"/>
</dbReference>
<dbReference type="GO" id="GO:0003700">
    <property type="term" value="F:DNA-binding transcription factor activity"/>
    <property type="evidence" value="ECO:0007669"/>
    <property type="project" value="InterPro"/>
</dbReference>
<gene>
    <name evidence="6" type="ORF">H9816_06690</name>
</gene>